<evidence type="ECO:0000313" key="2">
    <source>
        <dbReference type="Proteomes" id="UP000326178"/>
    </source>
</evidence>
<dbReference type="RefSeq" id="WP_150486236.1">
    <property type="nucleotide sequence ID" value="NZ_BMUV01000025.1"/>
</dbReference>
<organism evidence="1 2">
    <name type="scientific">Streptomyces nitrosporeus</name>
    <dbReference type="NCBI Taxonomy" id="28894"/>
    <lineage>
        <taxon>Bacteria</taxon>
        <taxon>Bacillati</taxon>
        <taxon>Actinomycetota</taxon>
        <taxon>Actinomycetes</taxon>
        <taxon>Kitasatosporales</taxon>
        <taxon>Streptomycetaceae</taxon>
        <taxon>Streptomyces</taxon>
    </lineage>
</organism>
<dbReference type="KEGG" id="snk:CP967_01900"/>
<sequence>MFTARTGLRIATGVTTMTVAFVGLGAGAASAAGWPPLQEGAYLYAGPTGEGAVTEADLGDLGTCHTLAVPARSVQIAAGSVSLELYSGTDCAAATPWRTGSLARTDLPWAMLSYRVVPA</sequence>
<gene>
    <name evidence="1" type="ORF">CP967_01900</name>
</gene>
<keyword evidence="2" id="KW-1185">Reference proteome</keyword>
<dbReference type="EMBL" id="CP023702">
    <property type="protein sequence ID" value="QEU70874.1"/>
    <property type="molecule type" value="Genomic_DNA"/>
</dbReference>
<name>A0A5J6F4Y3_9ACTN</name>
<reference evidence="1 2" key="1">
    <citation type="submission" date="2017-09" db="EMBL/GenBank/DDBJ databases">
        <authorList>
            <person name="Lee N."/>
            <person name="Cho B.-K."/>
        </authorList>
    </citation>
    <scope>NUCLEOTIDE SEQUENCE [LARGE SCALE GENOMIC DNA]</scope>
    <source>
        <strain evidence="1 2">ATCC 12769</strain>
    </source>
</reference>
<proteinExistence type="predicted"/>
<evidence type="ECO:0000313" key="1">
    <source>
        <dbReference type="EMBL" id="QEU70874.1"/>
    </source>
</evidence>
<protein>
    <submittedName>
        <fullName evidence="1">Uncharacterized protein</fullName>
    </submittedName>
</protein>
<dbReference type="AlphaFoldDB" id="A0A5J6F4Y3"/>
<dbReference type="Proteomes" id="UP000326178">
    <property type="component" value="Chromosome"/>
</dbReference>
<dbReference type="OrthoDB" id="4314473at2"/>
<accession>A0A5J6F4Y3</accession>